<dbReference type="EMBL" id="JAJHNU010000001">
    <property type="protein sequence ID" value="MDN4120488.1"/>
    <property type="molecule type" value="Genomic_DNA"/>
</dbReference>
<keyword evidence="1" id="KW-0813">Transport</keyword>
<evidence type="ECO:0000256" key="1">
    <source>
        <dbReference type="ARBA" id="ARBA00022448"/>
    </source>
</evidence>
<keyword evidence="6" id="KW-1185">Reference proteome</keyword>
<dbReference type="Pfam" id="PF01152">
    <property type="entry name" value="Bac_globin"/>
    <property type="match status" value="1"/>
</dbReference>
<keyword evidence="2" id="KW-0349">Heme</keyword>
<dbReference type="InterPro" id="IPR001486">
    <property type="entry name" value="Hemoglobin_trunc"/>
</dbReference>
<evidence type="ECO:0000313" key="5">
    <source>
        <dbReference type="EMBL" id="MDN4120488.1"/>
    </source>
</evidence>
<accession>A0ABT8EGS8</accession>
<evidence type="ECO:0000256" key="3">
    <source>
        <dbReference type="ARBA" id="ARBA00022723"/>
    </source>
</evidence>
<evidence type="ECO:0000256" key="4">
    <source>
        <dbReference type="ARBA" id="ARBA00023004"/>
    </source>
</evidence>
<dbReference type="CDD" id="cd08916">
    <property type="entry name" value="TrHb3_P"/>
    <property type="match status" value="1"/>
</dbReference>
<dbReference type="InterPro" id="IPR012292">
    <property type="entry name" value="Globin/Proto"/>
</dbReference>
<organism evidence="5 6">
    <name type="scientific">Alcaligenes endophyticus</name>
    <dbReference type="NCBI Taxonomy" id="1929088"/>
    <lineage>
        <taxon>Bacteria</taxon>
        <taxon>Pseudomonadati</taxon>
        <taxon>Pseudomonadota</taxon>
        <taxon>Betaproteobacteria</taxon>
        <taxon>Burkholderiales</taxon>
        <taxon>Alcaligenaceae</taxon>
        <taxon>Alcaligenes</taxon>
    </lineage>
</organism>
<dbReference type="Gene3D" id="1.10.490.10">
    <property type="entry name" value="Globins"/>
    <property type="match status" value="1"/>
</dbReference>
<keyword evidence="3" id="KW-0479">Metal-binding</keyword>
<evidence type="ECO:0000313" key="6">
    <source>
        <dbReference type="Proteomes" id="UP001168613"/>
    </source>
</evidence>
<name>A0ABT8EGS8_9BURK</name>
<dbReference type="InterPro" id="IPR009050">
    <property type="entry name" value="Globin-like_sf"/>
</dbReference>
<dbReference type="RefSeq" id="WP_266122204.1">
    <property type="nucleotide sequence ID" value="NZ_JAJHNU010000001.1"/>
</dbReference>
<dbReference type="SUPFAM" id="SSF46458">
    <property type="entry name" value="Globin-like"/>
    <property type="match status" value="1"/>
</dbReference>
<comment type="caution">
    <text evidence="5">The sequence shown here is derived from an EMBL/GenBank/DDBJ whole genome shotgun (WGS) entry which is preliminary data.</text>
</comment>
<dbReference type="Proteomes" id="UP001168613">
    <property type="component" value="Unassembled WGS sequence"/>
</dbReference>
<evidence type="ECO:0000256" key="2">
    <source>
        <dbReference type="ARBA" id="ARBA00022617"/>
    </source>
</evidence>
<protein>
    <submittedName>
        <fullName evidence="5">Group III truncated hemoglobin</fullName>
    </submittedName>
</protein>
<proteinExistence type="predicted"/>
<keyword evidence="4" id="KW-0408">Iron</keyword>
<sequence>MDAAPPLCTEAEIKSLVSDFYDHIRLDEMLGPIFSAHIHNWDEHLGIMERFWSSLLLKTASYQGSPMAKHMRLDHLEAAHFEQWLRLFKQTCAERENLAMGEQALQYAQRIARSFWMNYQFHHNPIKVASDLTLP</sequence>
<reference evidence="5" key="1">
    <citation type="submission" date="2021-11" db="EMBL/GenBank/DDBJ databases">
        <title>Draft genome sequence of Alcaligenes endophyticus type strain CCUG 75668T.</title>
        <authorList>
            <person name="Salva-Serra F."/>
            <person name="Duran R.E."/>
            <person name="Seeger M."/>
            <person name="Moore E.R.B."/>
            <person name="Jaen-Luchoro D."/>
        </authorList>
    </citation>
    <scope>NUCLEOTIDE SEQUENCE</scope>
    <source>
        <strain evidence="5">CCUG 75668</strain>
    </source>
</reference>
<gene>
    <name evidence="5" type="ORF">LMS43_04200</name>
</gene>